<dbReference type="InterPro" id="IPR058245">
    <property type="entry name" value="NreC/VraR/RcsB-like_REC"/>
</dbReference>
<dbReference type="EMBL" id="JAGINW010000001">
    <property type="protein sequence ID" value="MBP2329567.1"/>
    <property type="molecule type" value="Genomic_DNA"/>
</dbReference>
<comment type="caution">
    <text evidence="8">The sequence shown here is derived from an EMBL/GenBank/DDBJ whole genome shotgun (WGS) entry which is preliminary data.</text>
</comment>
<name>A0ABS4TYT3_9PSEU</name>
<keyword evidence="2" id="KW-0805">Transcription regulation</keyword>
<reference evidence="8 9" key="1">
    <citation type="submission" date="2021-03" db="EMBL/GenBank/DDBJ databases">
        <title>Sequencing the genomes of 1000 actinobacteria strains.</title>
        <authorList>
            <person name="Klenk H.-P."/>
        </authorList>
    </citation>
    <scope>NUCLEOTIDE SEQUENCE [LARGE SCALE GENOMIC DNA]</scope>
    <source>
        <strain evidence="8 9">DSM 46670</strain>
    </source>
</reference>
<evidence type="ECO:0000256" key="5">
    <source>
        <dbReference type="PROSITE-ProRule" id="PRU00169"/>
    </source>
</evidence>
<organism evidence="8 9">
    <name type="scientific">Kibdelosporangium banguiense</name>
    <dbReference type="NCBI Taxonomy" id="1365924"/>
    <lineage>
        <taxon>Bacteria</taxon>
        <taxon>Bacillati</taxon>
        <taxon>Actinomycetota</taxon>
        <taxon>Actinomycetes</taxon>
        <taxon>Pseudonocardiales</taxon>
        <taxon>Pseudonocardiaceae</taxon>
        <taxon>Kibdelosporangium</taxon>
    </lineage>
</organism>
<evidence type="ECO:0000256" key="2">
    <source>
        <dbReference type="ARBA" id="ARBA00023015"/>
    </source>
</evidence>
<dbReference type="CDD" id="cd06170">
    <property type="entry name" value="LuxR_C_like"/>
    <property type="match status" value="1"/>
</dbReference>
<accession>A0ABS4TYT3</accession>
<evidence type="ECO:0000313" key="9">
    <source>
        <dbReference type="Proteomes" id="UP001519332"/>
    </source>
</evidence>
<dbReference type="InterPro" id="IPR000792">
    <property type="entry name" value="Tscrpt_reg_LuxR_C"/>
</dbReference>
<keyword evidence="4" id="KW-0804">Transcription</keyword>
<dbReference type="SUPFAM" id="SSF46894">
    <property type="entry name" value="C-terminal effector domain of the bipartite response regulators"/>
    <property type="match status" value="1"/>
</dbReference>
<evidence type="ECO:0000259" key="6">
    <source>
        <dbReference type="PROSITE" id="PS50043"/>
    </source>
</evidence>
<keyword evidence="9" id="KW-1185">Reference proteome</keyword>
<evidence type="ECO:0000259" key="7">
    <source>
        <dbReference type="PROSITE" id="PS50110"/>
    </source>
</evidence>
<dbReference type="Proteomes" id="UP001519332">
    <property type="component" value="Unassembled WGS sequence"/>
</dbReference>
<sequence length="233" mass="24865">MTVECLRLLVVDNDPKFRDELCALLDVFDDLTVVGQASSGSEAMGLVASLRPHAVIMDPNLDDTPGVEVTRQINLGDHEAVVLVLTTSADDDAVLAAIRAGAKGYLLKDTAPSALYRAVRAAADGEVVFGPVIARRFVGYFSVASGPLALPELTASERAVLELMVSGLNNTEMARRLDVSPKTVRNRVSSVFRKLRVPDRARAIVLARKAGMDALADPLDSAHLTTGQARTES</sequence>
<evidence type="ECO:0000313" key="8">
    <source>
        <dbReference type="EMBL" id="MBP2329567.1"/>
    </source>
</evidence>
<dbReference type="CDD" id="cd17535">
    <property type="entry name" value="REC_NarL-like"/>
    <property type="match status" value="1"/>
</dbReference>
<feature type="domain" description="HTH luxR-type" evidence="6">
    <location>
        <begin position="146"/>
        <end position="211"/>
    </location>
</feature>
<feature type="modified residue" description="4-aspartylphosphate" evidence="5">
    <location>
        <position position="58"/>
    </location>
</feature>
<feature type="domain" description="Response regulatory" evidence="7">
    <location>
        <begin position="7"/>
        <end position="123"/>
    </location>
</feature>
<dbReference type="Pfam" id="PF00196">
    <property type="entry name" value="GerE"/>
    <property type="match status" value="1"/>
</dbReference>
<dbReference type="GO" id="GO:0003677">
    <property type="term" value="F:DNA binding"/>
    <property type="evidence" value="ECO:0007669"/>
    <property type="project" value="UniProtKB-KW"/>
</dbReference>
<dbReference type="InterPro" id="IPR001789">
    <property type="entry name" value="Sig_transdc_resp-reg_receiver"/>
</dbReference>
<dbReference type="SUPFAM" id="SSF52172">
    <property type="entry name" value="CheY-like"/>
    <property type="match status" value="1"/>
</dbReference>
<proteinExistence type="predicted"/>
<evidence type="ECO:0000256" key="1">
    <source>
        <dbReference type="ARBA" id="ARBA00022553"/>
    </source>
</evidence>
<dbReference type="InterPro" id="IPR016032">
    <property type="entry name" value="Sig_transdc_resp-reg_C-effctor"/>
</dbReference>
<dbReference type="SMART" id="SM00448">
    <property type="entry name" value="REC"/>
    <property type="match status" value="1"/>
</dbReference>
<gene>
    <name evidence="8" type="ORF">JOF56_009952</name>
</gene>
<protein>
    <submittedName>
        <fullName evidence="8">DNA-binding NarL/FixJ family response regulator</fullName>
    </submittedName>
</protein>
<dbReference type="Gene3D" id="3.40.50.2300">
    <property type="match status" value="1"/>
</dbReference>
<dbReference type="PROSITE" id="PS50043">
    <property type="entry name" value="HTH_LUXR_2"/>
    <property type="match status" value="1"/>
</dbReference>
<dbReference type="PANTHER" id="PTHR43214:SF24">
    <property type="entry name" value="TRANSCRIPTIONAL REGULATORY PROTEIN NARL-RELATED"/>
    <property type="match status" value="1"/>
</dbReference>
<dbReference type="PRINTS" id="PR00038">
    <property type="entry name" value="HTHLUXR"/>
</dbReference>
<evidence type="ECO:0000256" key="4">
    <source>
        <dbReference type="ARBA" id="ARBA00023163"/>
    </source>
</evidence>
<dbReference type="PANTHER" id="PTHR43214">
    <property type="entry name" value="TWO-COMPONENT RESPONSE REGULATOR"/>
    <property type="match status" value="1"/>
</dbReference>
<dbReference type="Pfam" id="PF00072">
    <property type="entry name" value="Response_reg"/>
    <property type="match status" value="1"/>
</dbReference>
<dbReference type="SMART" id="SM00421">
    <property type="entry name" value="HTH_LUXR"/>
    <property type="match status" value="1"/>
</dbReference>
<dbReference type="InterPro" id="IPR039420">
    <property type="entry name" value="WalR-like"/>
</dbReference>
<evidence type="ECO:0000256" key="3">
    <source>
        <dbReference type="ARBA" id="ARBA00023125"/>
    </source>
</evidence>
<keyword evidence="1 5" id="KW-0597">Phosphoprotein</keyword>
<dbReference type="RefSeq" id="WP_209646320.1">
    <property type="nucleotide sequence ID" value="NZ_JAGINW010000001.1"/>
</dbReference>
<dbReference type="InterPro" id="IPR011006">
    <property type="entry name" value="CheY-like_superfamily"/>
</dbReference>
<dbReference type="PROSITE" id="PS50110">
    <property type="entry name" value="RESPONSE_REGULATORY"/>
    <property type="match status" value="1"/>
</dbReference>
<keyword evidence="3 8" id="KW-0238">DNA-binding</keyword>